<evidence type="ECO:0000256" key="10">
    <source>
        <dbReference type="ARBA" id="ARBA00023128"/>
    </source>
</evidence>
<evidence type="ECO:0000256" key="1">
    <source>
        <dbReference type="ARBA" id="ARBA00004304"/>
    </source>
</evidence>
<dbReference type="GO" id="GO:0045259">
    <property type="term" value="C:proton-transporting ATP synthase complex"/>
    <property type="evidence" value="ECO:0007669"/>
    <property type="project" value="UniProtKB-KW"/>
</dbReference>
<keyword evidence="10 13" id="KW-0496">Mitochondrion</keyword>
<protein>
    <recommendedName>
        <fullName evidence="3 13">ATP synthase protein 8</fullName>
    </recommendedName>
</protein>
<name>A8DU66_9BASI</name>
<evidence type="ECO:0000256" key="2">
    <source>
        <dbReference type="ARBA" id="ARBA00008892"/>
    </source>
</evidence>
<feature type="transmembrane region" description="Helical" evidence="13">
    <location>
        <begin position="13"/>
        <end position="32"/>
    </location>
</feature>
<dbReference type="EMBL" id="KX394364">
    <property type="protein sequence ID" value="APT42134.1"/>
    <property type="molecule type" value="Genomic_DNA"/>
</dbReference>
<keyword evidence="4 13" id="KW-0813">Transport</keyword>
<evidence type="ECO:0000256" key="6">
    <source>
        <dbReference type="ARBA" id="ARBA00022692"/>
    </source>
</evidence>
<proteinExistence type="inferred from homology"/>
<comment type="function">
    <text evidence="13">Mitochondrial membrane ATP synthase (F(1)F(0) ATP synthase or Complex V) produces ATP from ADP in the presence of a proton gradient across the membrane which is generated by electron transport complexes of the respiratory chain. F-type ATPases consist of two structural domains, F(1) - containing the extramembraneous catalytic core and F(0) - containing the membrane proton channel, linked together by a central stalk and a peripheral stalk. During catalysis, ATP synthesis in the catalytic domain of F(1) is coupled via a rotary mechanism of the central stalk subunits to proton translocation. Part of the complex F(0) domain. Minor subunit located with subunit a in the membrane.</text>
</comment>
<comment type="similarity">
    <text evidence="2 13">Belongs to the ATPase protein 8 family.</text>
</comment>
<evidence type="ECO:0000256" key="11">
    <source>
        <dbReference type="ARBA" id="ARBA00023136"/>
    </source>
</evidence>
<evidence type="ECO:0000313" key="14">
    <source>
        <dbReference type="EMBL" id="ABI95830.1"/>
    </source>
</evidence>
<reference evidence="15" key="3">
    <citation type="submission" date="2016-06" db="EMBL/GenBank/DDBJ databases">
        <authorList>
            <person name="Kjaerup R.B."/>
            <person name="Dalgaard T.S."/>
            <person name="Juul-Madsen H.R."/>
        </authorList>
    </citation>
    <scope>NUCLEOTIDE SEQUENCE</scope>
</reference>
<dbReference type="AlphaFoldDB" id="A8DU66"/>
<keyword evidence="5 13" id="KW-0138">CF(0)</keyword>
<comment type="subcellular location">
    <subcellularLocation>
        <location evidence="13">Mitochondrion inner membrane</location>
        <topology evidence="13">Single-pass membrane protein</topology>
    </subcellularLocation>
    <subcellularLocation>
        <location evidence="1">Mitochondrion membrane</location>
        <topology evidence="1">Single-pass membrane protein</topology>
    </subcellularLocation>
</comment>
<dbReference type="PANTHER" id="PTHR36101:SF1">
    <property type="entry name" value="ATP SYNTHASE PROTEIN 8"/>
    <property type="match status" value="1"/>
</dbReference>
<keyword evidence="9 13" id="KW-0406">Ion transport</keyword>
<keyword evidence="12 13" id="KW-0066">ATP synthesis</keyword>
<evidence type="ECO:0000256" key="5">
    <source>
        <dbReference type="ARBA" id="ARBA00022547"/>
    </source>
</evidence>
<dbReference type="GO" id="GO:0046933">
    <property type="term" value="F:proton-transporting ATP synthase activity, rotational mechanism"/>
    <property type="evidence" value="ECO:0007669"/>
    <property type="project" value="TreeGrafter"/>
</dbReference>
<organism evidence="14">
    <name type="scientific">Tilletia indica</name>
    <dbReference type="NCBI Taxonomy" id="43049"/>
    <lineage>
        <taxon>Eukaryota</taxon>
        <taxon>Fungi</taxon>
        <taxon>Dikarya</taxon>
        <taxon>Basidiomycota</taxon>
        <taxon>Ustilaginomycotina</taxon>
        <taxon>Exobasidiomycetes</taxon>
        <taxon>Tilletiales</taxon>
        <taxon>Tilletiaceae</taxon>
        <taxon>Tilletia</taxon>
    </lineage>
</organism>
<sequence>MPQLLPFYFLNQISFRFFGLFIMIYIFSRYILPSFIELFITRMFITKL</sequence>
<keyword evidence="6 13" id="KW-0812">Transmembrane</keyword>
<geneLocation type="mitochondrion" evidence="14"/>
<dbReference type="PANTHER" id="PTHR36101">
    <property type="entry name" value="ATP SYNTHASE PROTEIN 8"/>
    <property type="match status" value="1"/>
</dbReference>
<evidence type="ECO:0000256" key="13">
    <source>
        <dbReference type="RuleBase" id="RU368038"/>
    </source>
</evidence>
<comment type="subunit">
    <text evidence="13">F-type ATPases have 2 components, CF(1) - the catalytic core - and CF(0) - the membrane proton channel.</text>
</comment>
<keyword evidence="11 13" id="KW-0472">Membrane</keyword>
<evidence type="ECO:0000256" key="9">
    <source>
        <dbReference type="ARBA" id="ARBA00023065"/>
    </source>
</evidence>
<gene>
    <name evidence="15" type="primary">ATP8</name>
</gene>
<accession>A8DU66</accession>
<keyword evidence="8 13" id="KW-1133">Transmembrane helix</keyword>
<dbReference type="Pfam" id="PF05933">
    <property type="entry name" value="Fun_ATP-synt_8"/>
    <property type="match status" value="1"/>
</dbReference>
<dbReference type="InterPro" id="IPR009230">
    <property type="entry name" value="ATP_synth_su8_fun"/>
</dbReference>
<evidence type="ECO:0000256" key="3">
    <source>
        <dbReference type="ARBA" id="ARBA00019651"/>
    </source>
</evidence>
<evidence type="ECO:0000256" key="7">
    <source>
        <dbReference type="ARBA" id="ARBA00022781"/>
    </source>
</evidence>
<evidence type="ECO:0000256" key="12">
    <source>
        <dbReference type="ARBA" id="ARBA00023310"/>
    </source>
</evidence>
<dbReference type="GO" id="GO:0005743">
    <property type="term" value="C:mitochondrial inner membrane"/>
    <property type="evidence" value="ECO:0007669"/>
    <property type="project" value="UniProtKB-SubCell"/>
</dbReference>
<reference evidence="15" key="2">
    <citation type="journal article" date="2016" name="PLoS ONE">
        <title>Characterization of SNP and Structural Variations in the Mitochondrial Genomes of Tilletia indica and Its Closely Related Species Formed Basis for a Simple Diagnostic Assay.</title>
        <authorList>
            <person name="Tan M.K."/>
            <person name="Raman H."/>
            <person name="Chambers G."/>
            <person name="Sharma I."/>
            <person name="Chen Z."/>
            <person name="Deshpande N."/>
            <person name="Wilkins M.R."/>
        </authorList>
    </citation>
    <scope>NUCLEOTIDE SEQUENCE</scope>
</reference>
<reference evidence="14" key="1">
    <citation type="submission" date="2006-09" db="EMBL/GenBank/DDBJ databases">
        <title>The complete mitochondrial DNA sequence of Tilletia indica.</title>
        <authorList>
            <person name="Yi J."/>
            <person name="Zhou G."/>
            <person name="Zhou Y."/>
            <person name="Yin L."/>
            <person name="Dong Y."/>
        </authorList>
    </citation>
    <scope>NUCLEOTIDE SEQUENCE</scope>
    <source>
        <strain evidence="14">F11</strain>
    </source>
</reference>
<evidence type="ECO:0000313" key="15">
    <source>
        <dbReference type="EMBL" id="APT42134.1"/>
    </source>
</evidence>
<keyword evidence="7 13" id="KW-0375">Hydrogen ion transport</keyword>
<dbReference type="EMBL" id="DQ993184">
    <property type="protein sequence ID" value="ABI95830.1"/>
    <property type="molecule type" value="Genomic_DNA"/>
</dbReference>
<evidence type="ECO:0000256" key="8">
    <source>
        <dbReference type="ARBA" id="ARBA00022989"/>
    </source>
</evidence>
<evidence type="ECO:0000256" key="4">
    <source>
        <dbReference type="ARBA" id="ARBA00022448"/>
    </source>
</evidence>
<dbReference type="RefSeq" id="YP_001492842.1">
    <property type="nucleotide sequence ID" value="NC_009880.1"/>
</dbReference>